<keyword evidence="2" id="KW-1185">Reference proteome</keyword>
<reference evidence="1 2" key="1">
    <citation type="journal article" date="2024" name="Chem. Sci.">
        <title>Discovery of megapolipeptins by genome mining of a Burkholderiales bacteria collection.</title>
        <authorList>
            <person name="Paulo B.S."/>
            <person name="Recchia M.J.J."/>
            <person name="Lee S."/>
            <person name="Fergusson C.H."/>
            <person name="Romanowski S.B."/>
            <person name="Hernandez A."/>
            <person name="Krull N."/>
            <person name="Liu D.Y."/>
            <person name="Cavanagh H."/>
            <person name="Bos A."/>
            <person name="Gray C.A."/>
            <person name="Murphy B.T."/>
            <person name="Linington R.G."/>
            <person name="Eustaquio A.S."/>
        </authorList>
    </citation>
    <scope>NUCLEOTIDE SEQUENCE [LARGE SCALE GENOMIC DNA]</scope>
    <source>
        <strain evidence="1 2">RL21-008-BIB-B</strain>
    </source>
</reference>
<dbReference type="InterPro" id="IPR008727">
    <property type="entry name" value="PAAR_motif"/>
</dbReference>
<proteinExistence type="predicted"/>
<dbReference type="CDD" id="cd14744">
    <property type="entry name" value="PAAR_CT_2"/>
    <property type="match status" value="1"/>
</dbReference>
<dbReference type="EMBL" id="JAQQFR010000004">
    <property type="protein sequence ID" value="MFL9878236.1"/>
    <property type="molecule type" value="Genomic_DNA"/>
</dbReference>
<protein>
    <submittedName>
        <fullName evidence="1">PAAR domain-containing protein</fullName>
    </submittedName>
</protein>
<organism evidence="1 2">
    <name type="scientific">Herbaspirillum rhizosphaerae</name>
    <dbReference type="NCBI Taxonomy" id="346179"/>
    <lineage>
        <taxon>Bacteria</taxon>
        <taxon>Pseudomonadati</taxon>
        <taxon>Pseudomonadota</taxon>
        <taxon>Betaproteobacteria</taxon>
        <taxon>Burkholderiales</taxon>
        <taxon>Oxalobacteraceae</taxon>
        <taxon>Herbaspirillum</taxon>
    </lineage>
</organism>
<evidence type="ECO:0000313" key="1">
    <source>
        <dbReference type="EMBL" id="MFL9878236.1"/>
    </source>
</evidence>
<gene>
    <name evidence="1" type="ORF">PQR63_07590</name>
</gene>
<dbReference type="Proteomes" id="UP001629214">
    <property type="component" value="Unassembled WGS sequence"/>
</dbReference>
<dbReference type="RefSeq" id="WP_408167013.1">
    <property type="nucleotide sequence ID" value="NZ_JAQQFR010000004.1"/>
</dbReference>
<sequence length="176" mass="19944">MKRFYIFEGDKTSSGGRPIASQDHSTWHGRKYIMLNDKIYCPACKKIGTVVGQGARLNDNWMGKRPALNDDICVCGCRPAPKLIAYQDNDWQMMTAEEVAVQGFGVIRGEKTNVDLQFDEQFMLRDGAGWPLDNVPYTIRHSSGEMESGLTDHEGRTKRHVTKKSEKVEIRIGYID</sequence>
<name>A0ABW8Z780_9BURK</name>
<dbReference type="Pfam" id="PF05488">
    <property type="entry name" value="PAAR_motif"/>
    <property type="match status" value="1"/>
</dbReference>
<evidence type="ECO:0000313" key="2">
    <source>
        <dbReference type="Proteomes" id="UP001629214"/>
    </source>
</evidence>
<accession>A0ABW8Z780</accession>
<comment type="caution">
    <text evidence="1">The sequence shown here is derived from an EMBL/GenBank/DDBJ whole genome shotgun (WGS) entry which is preliminary data.</text>
</comment>